<proteinExistence type="predicted"/>
<reference evidence="1" key="1">
    <citation type="journal article" date="2019" name="Plant J.">
        <title>Chlorella vulgaris genome assembly and annotation reveals the molecular basis for metabolic acclimation to high light conditions.</title>
        <authorList>
            <person name="Cecchin M."/>
            <person name="Marcolungo L."/>
            <person name="Rossato M."/>
            <person name="Girolomoni L."/>
            <person name="Cosentino E."/>
            <person name="Cuine S."/>
            <person name="Li-Beisson Y."/>
            <person name="Delledonne M."/>
            <person name="Ballottari M."/>
        </authorList>
    </citation>
    <scope>NUCLEOTIDE SEQUENCE</scope>
    <source>
        <strain evidence="1">211/11P</strain>
    </source>
</reference>
<comment type="caution">
    <text evidence="1">The sequence shown here is derived from an EMBL/GenBank/DDBJ whole genome shotgun (WGS) entry which is preliminary data.</text>
</comment>
<keyword evidence="2" id="KW-1185">Reference proteome</keyword>
<dbReference type="AlphaFoldDB" id="A0A9D4TPB6"/>
<dbReference type="Proteomes" id="UP001055712">
    <property type="component" value="Unassembled WGS sequence"/>
</dbReference>
<evidence type="ECO:0000313" key="1">
    <source>
        <dbReference type="EMBL" id="KAI3430764.1"/>
    </source>
</evidence>
<protein>
    <submittedName>
        <fullName evidence="1">Uncharacterized protein</fullName>
    </submittedName>
</protein>
<dbReference type="EMBL" id="SIDB01000007">
    <property type="protein sequence ID" value="KAI3430764.1"/>
    <property type="molecule type" value="Genomic_DNA"/>
</dbReference>
<reference evidence="1" key="2">
    <citation type="submission" date="2020-11" db="EMBL/GenBank/DDBJ databases">
        <authorList>
            <person name="Cecchin M."/>
            <person name="Marcolungo L."/>
            <person name="Rossato M."/>
            <person name="Girolomoni L."/>
            <person name="Cosentino E."/>
            <person name="Cuine S."/>
            <person name="Li-Beisson Y."/>
            <person name="Delledonne M."/>
            <person name="Ballottari M."/>
        </authorList>
    </citation>
    <scope>NUCLEOTIDE SEQUENCE</scope>
    <source>
        <strain evidence="1">211/11P</strain>
        <tissue evidence="1">Whole cell</tissue>
    </source>
</reference>
<sequence>MLQEGVLLERLPKKLRLVLREEVAEAVVQGKKVGDLKAAAVLFGGILVVDCLMYAFQFKDPSIAITLAMPSVIEYVEAMTKPPKFRGK</sequence>
<gene>
    <name evidence="1" type="ORF">D9Q98_009176</name>
</gene>
<evidence type="ECO:0000313" key="2">
    <source>
        <dbReference type="Proteomes" id="UP001055712"/>
    </source>
</evidence>
<organism evidence="1 2">
    <name type="scientific">Chlorella vulgaris</name>
    <name type="common">Green alga</name>
    <dbReference type="NCBI Taxonomy" id="3077"/>
    <lineage>
        <taxon>Eukaryota</taxon>
        <taxon>Viridiplantae</taxon>
        <taxon>Chlorophyta</taxon>
        <taxon>core chlorophytes</taxon>
        <taxon>Trebouxiophyceae</taxon>
        <taxon>Chlorellales</taxon>
        <taxon>Chlorellaceae</taxon>
        <taxon>Chlorella clade</taxon>
        <taxon>Chlorella</taxon>
    </lineage>
</organism>
<accession>A0A9D4TPB6</accession>
<name>A0A9D4TPB6_CHLVU</name>